<comment type="caution">
    <text evidence="2">The sequence shown here is derived from an EMBL/GenBank/DDBJ whole genome shotgun (WGS) entry which is preliminary data.</text>
</comment>
<sequence>MPSPERKKNKHKKKDKDSSHRSSPKHKSKKKKSSRTPSRGREKKKDYKKEIKESPHNTQTLSDKQLTDMFGSLPGFNLEILKKIQEQMKDGRRPSNDDQQQLMGLSAFGFLPIINQQIPIVLPTPGTKKSSRQQKNMKNTFKQRMLVPFTYDTLMVILEDQFYQDQLPEELITQIKRRIIDLIKKRVQDQKQEEFNEKIEKLEQDLKKPMILDEQQQQQQQQQQLNLIKSIFTVLQSNKEERNQQNQLSTDIKDLLQPMEIETPNIVEKDLYEEAKLLFR</sequence>
<dbReference type="EMBL" id="CAJJDM010000008">
    <property type="protein sequence ID" value="CAD8046631.1"/>
    <property type="molecule type" value="Genomic_DNA"/>
</dbReference>
<evidence type="ECO:0000313" key="3">
    <source>
        <dbReference type="Proteomes" id="UP000688137"/>
    </source>
</evidence>
<protein>
    <submittedName>
        <fullName evidence="2">Uncharacterized protein</fullName>
    </submittedName>
</protein>
<reference evidence="2" key="1">
    <citation type="submission" date="2021-01" db="EMBL/GenBank/DDBJ databases">
        <authorList>
            <consortium name="Genoscope - CEA"/>
            <person name="William W."/>
        </authorList>
    </citation>
    <scope>NUCLEOTIDE SEQUENCE</scope>
</reference>
<feature type="compositionally biased region" description="Basic and acidic residues" evidence="1">
    <location>
        <begin position="39"/>
        <end position="55"/>
    </location>
</feature>
<name>A0A8S1JVX6_PARPR</name>
<keyword evidence="3" id="KW-1185">Reference proteome</keyword>
<feature type="compositionally biased region" description="Basic residues" evidence="1">
    <location>
        <begin position="22"/>
        <end position="34"/>
    </location>
</feature>
<evidence type="ECO:0000313" key="2">
    <source>
        <dbReference type="EMBL" id="CAD8046631.1"/>
    </source>
</evidence>
<proteinExistence type="predicted"/>
<organism evidence="2 3">
    <name type="scientific">Paramecium primaurelia</name>
    <dbReference type="NCBI Taxonomy" id="5886"/>
    <lineage>
        <taxon>Eukaryota</taxon>
        <taxon>Sar</taxon>
        <taxon>Alveolata</taxon>
        <taxon>Ciliophora</taxon>
        <taxon>Intramacronucleata</taxon>
        <taxon>Oligohymenophorea</taxon>
        <taxon>Peniculida</taxon>
        <taxon>Parameciidae</taxon>
        <taxon>Paramecium</taxon>
    </lineage>
</organism>
<evidence type="ECO:0000256" key="1">
    <source>
        <dbReference type="SAM" id="MobiDB-lite"/>
    </source>
</evidence>
<feature type="region of interest" description="Disordered" evidence="1">
    <location>
        <begin position="1"/>
        <end position="68"/>
    </location>
</feature>
<dbReference type="Proteomes" id="UP000688137">
    <property type="component" value="Unassembled WGS sequence"/>
</dbReference>
<accession>A0A8S1JVX6</accession>
<dbReference type="AlphaFoldDB" id="A0A8S1JVX6"/>
<dbReference type="OMA" id="ESPHNTQ"/>
<gene>
    <name evidence="2" type="ORF">PPRIM_AZ9-3.1.T0110010</name>
</gene>